<dbReference type="Gene3D" id="3.40.50.1010">
    <property type="entry name" value="5'-nuclease"/>
    <property type="match status" value="1"/>
</dbReference>
<comment type="cofactor">
    <cofactor evidence="1">
        <name>Mg(2+)</name>
        <dbReference type="ChEBI" id="CHEBI:18420"/>
    </cofactor>
</comment>
<comment type="caution">
    <text evidence="9">The sequence shown here is derived from an EMBL/GenBank/DDBJ whole genome shotgun (WGS) entry which is preliminary data.</text>
</comment>
<evidence type="ECO:0000256" key="7">
    <source>
        <dbReference type="ARBA" id="ARBA00038093"/>
    </source>
</evidence>
<feature type="non-terminal residue" evidence="9">
    <location>
        <position position="1"/>
    </location>
</feature>
<dbReference type="InterPro" id="IPR002716">
    <property type="entry name" value="PIN_dom"/>
</dbReference>
<evidence type="ECO:0000256" key="2">
    <source>
        <dbReference type="ARBA" id="ARBA00022649"/>
    </source>
</evidence>
<gene>
    <name evidence="9" type="primary">vapC1_2</name>
    <name evidence="9" type="ORF">NF27_CA00020</name>
</gene>
<evidence type="ECO:0000313" key="10">
    <source>
        <dbReference type="Proteomes" id="UP000031258"/>
    </source>
</evidence>
<dbReference type="Proteomes" id="UP000031258">
    <property type="component" value="Unassembled WGS sequence"/>
</dbReference>
<protein>
    <submittedName>
        <fullName evidence="9">Putative ribonuclease VapC</fullName>
        <ecNumber evidence="9">3.1.-.-</ecNumber>
    </submittedName>
</protein>
<feature type="domain" description="PIN" evidence="8">
    <location>
        <begin position="1"/>
        <end position="98"/>
    </location>
</feature>
<dbReference type="OrthoDB" id="9796690at2"/>
<evidence type="ECO:0000256" key="5">
    <source>
        <dbReference type="ARBA" id="ARBA00022801"/>
    </source>
</evidence>
<evidence type="ECO:0000256" key="6">
    <source>
        <dbReference type="ARBA" id="ARBA00022842"/>
    </source>
</evidence>
<dbReference type="InterPro" id="IPR050556">
    <property type="entry name" value="Type_II_TA_system_RNase"/>
</dbReference>
<evidence type="ECO:0000256" key="4">
    <source>
        <dbReference type="ARBA" id="ARBA00022723"/>
    </source>
</evidence>
<keyword evidence="2" id="KW-1277">Toxin-antitoxin system</keyword>
<dbReference type="InterPro" id="IPR029060">
    <property type="entry name" value="PIN-like_dom_sf"/>
</dbReference>
<sequence>GEVYISAITASELLIGVHRADSIARKNRRAAFVEYILSNISSLPFTLEIARIHAEIYAGLQSKGEIIGAHDIIIGATAMAYSYPIITMNTREFDRIAGLKVLIPQEKNSISGL</sequence>
<reference evidence="9 10" key="1">
    <citation type="submission" date="2014-11" db="EMBL/GenBank/DDBJ databases">
        <title>A Rickettsiales Symbiont of Amoebae With Ancient Features.</title>
        <authorList>
            <person name="Schulz F."/>
            <person name="Martijn J."/>
            <person name="Wascher F."/>
            <person name="Kostanjsek R."/>
            <person name="Ettema T.J."/>
            <person name="Horn M."/>
        </authorList>
    </citation>
    <scope>NUCLEOTIDE SEQUENCE [LARGE SCALE GENOMIC DNA]</scope>
    <source>
        <strain evidence="9 10">UWC36</strain>
    </source>
</reference>
<dbReference type="EC" id="3.1.-.-" evidence="9"/>
<dbReference type="SUPFAM" id="SSF88723">
    <property type="entry name" value="PIN domain-like"/>
    <property type="match status" value="1"/>
</dbReference>
<accession>A0A0C1QKM7</accession>
<evidence type="ECO:0000313" key="9">
    <source>
        <dbReference type="EMBL" id="KIE06049.1"/>
    </source>
</evidence>
<evidence type="ECO:0000256" key="3">
    <source>
        <dbReference type="ARBA" id="ARBA00022722"/>
    </source>
</evidence>
<keyword evidence="6" id="KW-0460">Magnesium</keyword>
<evidence type="ECO:0000259" key="8">
    <source>
        <dbReference type="Pfam" id="PF01850"/>
    </source>
</evidence>
<evidence type="ECO:0000256" key="1">
    <source>
        <dbReference type="ARBA" id="ARBA00001946"/>
    </source>
</evidence>
<keyword evidence="5 9" id="KW-0378">Hydrolase</keyword>
<comment type="similarity">
    <text evidence="7">Belongs to the PINc/VapC protein family.</text>
</comment>
<keyword evidence="3" id="KW-0540">Nuclease</keyword>
<name>A0A0C1QKM7_9RICK</name>
<dbReference type="EMBL" id="JSWE01000052">
    <property type="protein sequence ID" value="KIE06049.1"/>
    <property type="molecule type" value="Genomic_DNA"/>
</dbReference>
<keyword evidence="10" id="KW-1185">Reference proteome</keyword>
<dbReference type="GO" id="GO:0016787">
    <property type="term" value="F:hydrolase activity"/>
    <property type="evidence" value="ECO:0007669"/>
    <property type="project" value="UniProtKB-KW"/>
</dbReference>
<dbReference type="Pfam" id="PF01850">
    <property type="entry name" value="PIN"/>
    <property type="match status" value="1"/>
</dbReference>
<dbReference type="PANTHER" id="PTHR33653:SF1">
    <property type="entry name" value="RIBONUCLEASE VAPC2"/>
    <property type="match status" value="1"/>
</dbReference>
<organism evidence="9 10">
    <name type="scientific">Candidatus Jidaibacter acanthamoebae</name>
    <dbReference type="NCBI Taxonomy" id="86105"/>
    <lineage>
        <taxon>Bacteria</taxon>
        <taxon>Pseudomonadati</taxon>
        <taxon>Pseudomonadota</taxon>
        <taxon>Alphaproteobacteria</taxon>
        <taxon>Rickettsiales</taxon>
        <taxon>Candidatus Midichloriaceae</taxon>
        <taxon>Candidatus Jidaibacter</taxon>
    </lineage>
</organism>
<dbReference type="AlphaFoldDB" id="A0A0C1QKM7"/>
<dbReference type="RefSeq" id="WP_039454947.1">
    <property type="nucleotide sequence ID" value="NZ_JSWE01000052.1"/>
</dbReference>
<dbReference type="GO" id="GO:0046872">
    <property type="term" value="F:metal ion binding"/>
    <property type="evidence" value="ECO:0007669"/>
    <property type="project" value="UniProtKB-KW"/>
</dbReference>
<dbReference type="PANTHER" id="PTHR33653">
    <property type="entry name" value="RIBONUCLEASE VAPC2"/>
    <property type="match status" value="1"/>
</dbReference>
<keyword evidence="4" id="KW-0479">Metal-binding</keyword>
<proteinExistence type="inferred from homology"/>
<dbReference type="GO" id="GO:0004518">
    <property type="term" value="F:nuclease activity"/>
    <property type="evidence" value="ECO:0007669"/>
    <property type="project" value="UniProtKB-KW"/>
</dbReference>